<dbReference type="GO" id="GO:0004309">
    <property type="term" value="F:exopolyphosphatase activity"/>
    <property type="evidence" value="ECO:0007669"/>
    <property type="project" value="TreeGrafter"/>
</dbReference>
<organism evidence="11 12">
    <name type="scientific">Candidatus Acidulodesulfobacterium ferriphilum</name>
    <dbReference type="NCBI Taxonomy" id="2597223"/>
    <lineage>
        <taxon>Bacteria</taxon>
        <taxon>Deltaproteobacteria</taxon>
        <taxon>Candidatus Acidulodesulfobacterales</taxon>
        <taxon>Candidatus Acidulodesulfobacterium</taxon>
    </lineage>
</organism>
<dbReference type="InterPro" id="IPR036523">
    <property type="entry name" value="SurE-like_sf"/>
</dbReference>
<dbReference type="SUPFAM" id="SSF64167">
    <property type="entry name" value="SurE-like"/>
    <property type="match status" value="1"/>
</dbReference>
<keyword evidence="7 9" id="KW-0547">Nucleotide-binding</keyword>
<comment type="similarity">
    <text evidence="4 9">Belongs to the SurE nucleotidase family.</text>
</comment>
<evidence type="ECO:0000313" key="12">
    <source>
        <dbReference type="Proteomes" id="UP000320813"/>
    </source>
</evidence>
<keyword evidence="8 9" id="KW-0378">Hydrolase</keyword>
<feature type="domain" description="Survival protein SurE-like phosphatase/nucleotidase" evidence="10">
    <location>
        <begin position="3"/>
        <end position="200"/>
    </location>
</feature>
<dbReference type="HAMAP" id="MF_00060">
    <property type="entry name" value="SurE"/>
    <property type="match status" value="1"/>
</dbReference>
<feature type="binding site" evidence="9">
    <location>
        <position position="9"/>
    </location>
    <ligand>
        <name>a divalent metal cation</name>
        <dbReference type="ChEBI" id="CHEBI:60240"/>
    </ligand>
</feature>
<reference evidence="11 12" key="1">
    <citation type="submission" date="2019-01" db="EMBL/GenBank/DDBJ databases">
        <title>Insights into ecological role of a new deltaproteobacterial order Candidatus Sinidesulfobacterales (Sva0485) by metagenomics and metatranscriptomics.</title>
        <authorList>
            <person name="Tan S."/>
            <person name="Liu J."/>
            <person name="Fang Y."/>
            <person name="Hedlund B.P."/>
            <person name="Lian Z.H."/>
            <person name="Huang L.Y."/>
            <person name="Li J.T."/>
            <person name="Huang L.N."/>
            <person name="Li W.J."/>
            <person name="Jiang H.C."/>
            <person name="Dong H.L."/>
            <person name="Shu W.S."/>
        </authorList>
    </citation>
    <scope>NUCLEOTIDE SEQUENCE [LARGE SCALE GENOMIC DNA]</scope>
    <source>
        <strain evidence="11">AP3</strain>
    </source>
</reference>
<evidence type="ECO:0000256" key="8">
    <source>
        <dbReference type="ARBA" id="ARBA00022801"/>
    </source>
</evidence>
<comment type="function">
    <text evidence="9">Nucleotidase that shows phosphatase activity on nucleoside 5'-monophosphates.</text>
</comment>
<feature type="binding site" evidence="9">
    <location>
        <position position="91"/>
    </location>
    <ligand>
        <name>a divalent metal cation</name>
        <dbReference type="ChEBI" id="CHEBI:60240"/>
    </ligand>
</feature>
<dbReference type="InterPro" id="IPR030048">
    <property type="entry name" value="SurE"/>
</dbReference>
<evidence type="ECO:0000256" key="1">
    <source>
        <dbReference type="ARBA" id="ARBA00000815"/>
    </source>
</evidence>
<dbReference type="GO" id="GO:0046872">
    <property type="term" value="F:metal ion binding"/>
    <property type="evidence" value="ECO:0007669"/>
    <property type="project" value="UniProtKB-UniRule"/>
</dbReference>
<dbReference type="GO" id="GO:0008254">
    <property type="term" value="F:3'-nucleotidase activity"/>
    <property type="evidence" value="ECO:0007669"/>
    <property type="project" value="TreeGrafter"/>
</dbReference>
<evidence type="ECO:0000256" key="3">
    <source>
        <dbReference type="ARBA" id="ARBA00004496"/>
    </source>
</evidence>
<comment type="cofactor">
    <cofactor evidence="9">
        <name>a divalent metal cation</name>
        <dbReference type="ChEBI" id="CHEBI:60240"/>
    </cofactor>
    <text evidence="9">Binds 1 divalent metal cation per subunit.</text>
</comment>
<name>A0A519BC62_9DELT</name>
<dbReference type="GO" id="GO:0005737">
    <property type="term" value="C:cytoplasm"/>
    <property type="evidence" value="ECO:0007669"/>
    <property type="project" value="UniProtKB-SubCell"/>
</dbReference>
<dbReference type="EC" id="3.1.3.5" evidence="9"/>
<evidence type="ECO:0000256" key="9">
    <source>
        <dbReference type="HAMAP-Rule" id="MF_00060"/>
    </source>
</evidence>
<dbReference type="Gene3D" id="3.40.1210.10">
    <property type="entry name" value="Survival protein SurE-like phosphatase/nucleotidase"/>
    <property type="match status" value="1"/>
</dbReference>
<evidence type="ECO:0000259" key="10">
    <source>
        <dbReference type="Pfam" id="PF01975"/>
    </source>
</evidence>
<keyword evidence="6 9" id="KW-0479">Metal-binding</keyword>
<accession>A0A519BC62</accession>
<evidence type="ECO:0000256" key="5">
    <source>
        <dbReference type="ARBA" id="ARBA00022490"/>
    </source>
</evidence>
<dbReference type="Pfam" id="PF01975">
    <property type="entry name" value="SurE"/>
    <property type="match status" value="1"/>
</dbReference>
<dbReference type="PANTHER" id="PTHR30457:SF12">
    <property type="entry name" value="5'_3'-NUCLEOTIDASE SURE"/>
    <property type="match status" value="1"/>
</dbReference>
<dbReference type="InterPro" id="IPR002828">
    <property type="entry name" value="SurE-like_Pase/nucleotidase"/>
</dbReference>
<dbReference type="FunFam" id="3.40.1210.10:FF:000001">
    <property type="entry name" value="5'/3'-nucleotidase SurE"/>
    <property type="match status" value="1"/>
</dbReference>
<evidence type="ECO:0000256" key="4">
    <source>
        <dbReference type="ARBA" id="ARBA00011062"/>
    </source>
</evidence>
<comment type="caution">
    <text evidence="11">The sequence shown here is derived from an EMBL/GenBank/DDBJ whole genome shotgun (WGS) entry which is preliminary data.</text>
</comment>
<proteinExistence type="inferred from homology"/>
<dbReference type="GO" id="GO:0000166">
    <property type="term" value="F:nucleotide binding"/>
    <property type="evidence" value="ECO:0007669"/>
    <property type="project" value="UniProtKB-KW"/>
</dbReference>
<dbReference type="EMBL" id="SGBD01000001">
    <property type="protein sequence ID" value="RZD14856.1"/>
    <property type="molecule type" value="Genomic_DNA"/>
</dbReference>
<dbReference type="Proteomes" id="UP000320813">
    <property type="component" value="Unassembled WGS sequence"/>
</dbReference>
<dbReference type="AlphaFoldDB" id="A0A519BC62"/>
<sequence>MNILLSNDDGVYATGINILFEELKKFADVVIVAPDRERSASSHSLTIDRPLRVNEIKPDIFSVDGTPTDAVNIAVHSVLKSKPDLIISGINYGGNICDDVIYSGTVSAAMEGAIMGIKSIAVSLVVNKGGGYLPKDPSLEDNLELSFQKAAEFVSNLASAVHKHSLPEYTLLNVNIPQTIINKQNSFEYLITRQGKRYFEDFVVEKIDPRGRKYYWIWGKNIRFEDVEGSDYEAVHNGLISVTPIHLDMTNYKAMERLKNIDFLYNIKS</sequence>
<comment type="cofactor">
    <cofactor evidence="2">
        <name>Mg(2+)</name>
        <dbReference type="ChEBI" id="CHEBI:18420"/>
    </cofactor>
</comment>
<dbReference type="NCBIfam" id="TIGR00087">
    <property type="entry name" value="surE"/>
    <property type="match status" value="1"/>
</dbReference>
<feature type="binding site" evidence="9">
    <location>
        <position position="39"/>
    </location>
    <ligand>
        <name>a divalent metal cation</name>
        <dbReference type="ChEBI" id="CHEBI:60240"/>
    </ligand>
</feature>
<comment type="catalytic activity">
    <reaction evidence="1 9">
        <text>a ribonucleoside 5'-phosphate + H2O = a ribonucleoside + phosphate</text>
        <dbReference type="Rhea" id="RHEA:12484"/>
        <dbReference type="ChEBI" id="CHEBI:15377"/>
        <dbReference type="ChEBI" id="CHEBI:18254"/>
        <dbReference type="ChEBI" id="CHEBI:43474"/>
        <dbReference type="ChEBI" id="CHEBI:58043"/>
        <dbReference type="EC" id="3.1.3.5"/>
    </reaction>
</comment>
<evidence type="ECO:0000256" key="2">
    <source>
        <dbReference type="ARBA" id="ARBA00001946"/>
    </source>
</evidence>
<evidence type="ECO:0000313" key="11">
    <source>
        <dbReference type="EMBL" id="RZD14856.1"/>
    </source>
</evidence>
<keyword evidence="5 9" id="KW-0963">Cytoplasm</keyword>
<dbReference type="GO" id="GO:0008253">
    <property type="term" value="F:5'-nucleotidase activity"/>
    <property type="evidence" value="ECO:0007669"/>
    <property type="project" value="UniProtKB-UniRule"/>
</dbReference>
<gene>
    <name evidence="9 11" type="primary">surE</name>
    <name evidence="11" type="ORF">EVJ47_00805</name>
</gene>
<protein>
    <recommendedName>
        <fullName evidence="9">5'-nucleotidase SurE</fullName>
        <ecNumber evidence="9">3.1.3.5</ecNumber>
    </recommendedName>
    <alternativeName>
        <fullName evidence="9">Nucleoside 5'-monophosphate phosphohydrolase</fullName>
    </alternativeName>
</protein>
<evidence type="ECO:0000256" key="6">
    <source>
        <dbReference type="ARBA" id="ARBA00022723"/>
    </source>
</evidence>
<dbReference type="PANTHER" id="PTHR30457">
    <property type="entry name" value="5'-NUCLEOTIDASE SURE"/>
    <property type="match status" value="1"/>
</dbReference>
<evidence type="ECO:0000256" key="7">
    <source>
        <dbReference type="ARBA" id="ARBA00022741"/>
    </source>
</evidence>
<feature type="binding site" evidence="9">
    <location>
        <position position="8"/>
    </location>
    <ligand>
        <name>a divalent metal cation</name>
        <dbReference type="ChEBI" id="CHEBI:60240"/>
    </ligand>
</feature>
<comment type="subcellular location">
    <subcellularLocation>
        <location evidence="3 9">Cytoplasm</location>
    </subcellularLocation>
</comment>
<dbReference type="NCBIfam" id="NF001490">
    <property type="entry name" value="PRK00346.1-4"/>
    <property type="match status" value="1"/>
</dbReference>